<dbReference type="Gene3D" id="3.40.190.10">
    <property type="entry name" value="Periplasmic binding protein-like II"/>
    <property type="match status" value="2"/>
</dbReference>
<dbReference type="EMBL" id="CP062941">
    <property type="protein sequence ID" value="QOL50329.1"/>
    <property type="molecule type" value="Genomic_DNA"/>
</dbReference>
<sequence length="303" mass="33327">MKRFDLELLLVFDEIFKTGNVTRAAHNLGLPQSSVSLALAKLRGHFNDQLFSRTAKGMVPTPRAQNAVGDVRRAILALQHALADQPLFDPAASTRRFRICMTDISEIVLLPRILNHLRGIAPGIHLEISRISPDTPAELADGTVDLAVGFMPHLEAGFYQQKLFDQHFVCLVAKTHPRVGAALTVEQLGQEGHVRVRTSGTGHAIVDKILAREEIERSVVLNLPSFLGVASIVAQTELLAIVPERYASAMAGSEAVRFLPVPVELPAYQVKQHWHERYHADVSNRWLRQMVAALFASGDAAGH</sequence>
<dbReference type="PANTHER" id="PTHR30118">
    <property type="entry name" value="HTH-TYPE TRANSCRIPTIONAL REGULATOR LEUO-RELATED"/>
    <property type="match status" value="1"/>
</dbReference>
<dbReference type="SUPFAM" id="SSF46785">
    <property type="entry name" value="Winged helix' DNA-binding domain"/>
    <property type="match status" value="1"/>
</dbReference>
<dbReference type="Pfam" id="PF03466">
    <property type="entry name" value="LysR_substrate"/>
    <property type="match status" value="1"/>
</dbReference>
<dbReference type="InterPro" id="IPR050389">
    <property type="entry name" value="LysR-type_TF"/>
</dbReference>
<dbReference type="PANTHER" id="PTHR30118:SF15">
    <property type="entry name" value="TRANSCRIPTIONAL REGULATORY PROTEIN"/>
    <property type="match status" value="1"/>
</dbReference>
<dbReference type="AlphaFoldDB" id="A0A7L9U795"/>
<protein>
    <submittedName>
        <fullName evidence="6">LysR family transcriptional regulator</fullName>
    </submittedName>
</protein>
<dbReference type="InterPro" id="IPR036388">
    <property type="entry name" value="WH-like_DNA-bd_sf"/>
</dbReference>
<dbReference type="GO" id="GO:0003677">
    <property type="term" value="F:DNA binding"/>
    <property type="evidence" value="ECO:0007669"/>
    <property type="project" value="UniProtKB-KW"/>
</dbReference>
<proteinExistence type="inferred from homology"/>
<dbReference type="InterPro" id="IPR005119">
    <property type="entry name" value="LysR_subst-bd"/>
</dbReference>
<dbReference type="Proteomes" id="UP000593875">
    <property type="component" value="Chromosome"/>
</dbReference>
<dbReference type="GO" id="GO:0003700">
    <property type="term" value="F:DNA-binding transcription factor activity"/>
    <property type="evidence" value="ECO:0007669"/>
    <property type="project" value="InterPro"/>
</dbReference>
<keyword evidence="3" id="KW-0238">DNA-binding</keyword>
<gene>
    <name evidence="6" type="ORF">LPB04_03185</name>
</gene>
<evidence type="ECO:0000259" key="5">
    <source>
        <dbReference type="PROSITE" id="PS50931"/>
    </source>
</evidence>
<evidence type="ECO:0000256" key="2">
    <source>
        <dbReference type="ARBA" id="ARBA00023015"/>
    </source>
</evidence>
<evidence type="ECO:0000256" key="1">
    <source>
        <dbReference type="ARBA" id="ARBA00009437"/>
    </source>
</evidence>
<dbReference type="CDD" id="cd08459">
    <property type="entry name" value="PBP2_DntR_NahR_LinR_like"/>
    <property type="match status" value="1"/>
</dbReference>
<evidence type="ECO:0000256" key="3">
    <source>
        <dbReference type="ARBA" id="ARBA00023125"/>
    </source>
</evidence>
<dbReference type="PROSITE" id="PS50931">
    <property type="entry name" value="HTH_LYSR"/>
    <property type="match status" value="1"/>
</dbReference>
<accession>A0A7L9U795</accession>
<evidence type="ECO:0000313" key="6">
    <source>
        <dbReference type="EMBL" id="QOL50329.1"/>
    </source>
</evidence>
<dbReference type="RefSeq" id="WP_193687345.1">
    <property type="nucleotide sequence ID" value="NZ_CP062941.1"/>
</dbReference>
<keyword evidence="2" id="KW-0805">Transcription regulation</keyword>
<name>A0A7L9U795_9BURK</name>
<organism evidence="6 7">
    <name type="scientific">Massilia litorea</name>
    <dbReference type="NCBI Taxonomy" id="2769491"/>
    <lineage>
        <taxon>Bacteria</taxon>
        <taxon>Pseudomonadati</taxon>
        <taxon>Pseudomonadota</taxon>
        <taxon>Betaproteobacteria</taxon>
        <taxon>Burkholderiales</taxon>
        <taxon>Oxalobacteraceae</taxon>
        <taxon>Telluria group</taxon>
        <taxon>Massilia</taxon>
    </lineage>
</organism>
<dbReference type="Gene3D" id="1.10.10.10">
    <property type="entry name" value="Winged helix-like DNA-binding domain superfamily/Winged helix DNA-binding domain"/>
    <property type="match status" value="1"/>
</dbReference>
<dbReference type="SUPFAM" id="SSF53850">
    <property type="entry name" value="Periplasmic binding protein-like II"/>
    <property type="match status" value="1"/>
</dbReference>
<dbReference type="InterPro" id="IPR000847">
    <property type="entry name" value="LysR_HTH_N"/>
</dbReference>
<evidence type="ECO:0000256" key="4">
    <source>
        <dbReference type="ARBA" id="ARBA00023163"/>
    </source>
</evidence>
<dbReference type="InterPro" id="IPR036390">
    <property type="entry name" value="WH_DNA-bd_sf"/>
</dbReference>
<feature type="domain" description="HTH lysR-type" evidence="5">
    <location>
        <begin position="4"/>
        <end position="61"/>
    </location>
</feature>
<dbReference type="Pfam" id="PF00126">
    <property type="entry name" value="HTH_1"/>
    <property type="match status" value="1"/>
</dbReference>
<evidence type="ECO:0000313" key="7">
    <source>
        <dbReference type="Proteomes" id="UP000593875"/>
    </source>
</evidence>
<keyword evidence="4" id="KW-0804">Transcription</keyword>
<reference evidence="6 7" key="1">
    <citation type="submission" date="2020-10" db="EMBL/GenBank/DDBJ databases">
        <title>Genome sequencing of Massilia sp. LPB0304.</title>
        <authorList>
            <person name="Kim J."/>
        </authorList>
    </citation>
    <scope>NUCLEOTIDE SEQUENCE [LARGE SCALE GENOMIC DNA]</scope>
    <source>
        <strain evidence="6 7">LPB0304</strain>
    </source>
</reference>
<dbReference type="KEGG" id="mlir:LPB04_03185"/>
<comment type="similarity">
    <text evidence="1">Belongs to the LysR transcriptional regulatory family.</text>
</comment>
<keyword evidence="7" id="KW-1185">Reference proteome</keyword>